<dbReference type="Proteomes" id="UP001325479">
    <property type="component" value="Chromosome"/>
</dbReference>
<dbReference type="PANTHER" id="PTHR43877">
    <property type="entry name" value="AMINOALKYLPHOSPHONATE N-ACETYLTRANSFERASE-RELATED-RELATED"/>
    <property type="match status" value="1"/>
</dbReference>
<dbReference type="EC" id="2.3.1.-" evidence="4"/>
<keyword evidence="5" id="KW-1185">Reference proteome</keyword>
<proteinExistence type="predicted"/>
<dbReference type="Gene3D" id="3.40.630.30">
    <property type="match status" value="1"/>
</dbReference>
<dbReference type="InterPro" id="IPR050832">
    <property type="entry name" value="Bact_Acetyltransf"/>
</dbReference>
<evidence type="ECO:0000313" key="4">
    <source>
        <dbReference type="EMBL" id="WQD78462.1"/>
    </source>
</evidence>
<evidence type="ECO:0000313" key="5">
    <source>
        <dbReference type="Proteomes" id="UP001325479"/>
    </source>
</evidence>
<evidence type="ECO:0000259" key="3">
    <source>
        <dbReference type="PROSITE" id="PS51186"/>
    </source>
</evidence>
<dbReference type="EMBL" id="CP139965">
    <property type="protein sequence ID" value="WQD78462.1"/>
    <property type="molecule type" value="Genomic_DNA"/>
</dbReference>
<keyword evidence="1 4" id="KW-0808">Transferase</keyword>
<name>A0ABZ0WM62_9BURK</name>
<feature type="domain" description="N-acetyltransferase" evidence="3">
    <location>
        <begin position="6"/>
        <end position="139"/>
    </location>
</feature>
<dbReference type="Pfam" id="PF13508">
    <property type="entry name" value="Acetyltransf_7"/>
    <property type="match status" value="1"/>
</dbReference>
<dbReference type="InterPro" id="IPR000182">
    <property type="entry name" value="GNAT_dom"/>
</dbReference>
<evidence type="ECO:0000256" key="1">
    <source>
        <dbReference type="ARBA" id="ARBA00022679"/>
    </source>
</evidence>
<accession>A0ABZ0WM62</accession>
<keyword evidence="2 4" id="KW-0012">Acyltransferase</keyword>
<reference evidence="4 5" key="1">
    <citation type="submission" date="2023-12" db="EMBL/GenBank/DDBJ databases">
        <title>Genome sequencing and assembly of bacterial species from a model synthetic community.</title>
        <authorList>
            <person name="Hogle S.L."/>
        </authorList>
    </citation>
    <scope>NUCLEOTIDE SEQUENCE [LARGE SCALE GENOMIC DNA]</scope>
    <source>
        <strain evidence="4 5">HAMBI 2494</strain>
    </source>
</reference>
<gene>
    <name evidence="4" type="ORF">U0042_01770</name>
</gene>
<dbReference type="RefSeq" id="WP_232833251.1">
    <property type="nucleotide sequence ID" value="NZ_CP139965.1"/>
</dbReference>
<dbReference type="CDD" id="cd04301">
    <property type="entry name" value="NAT_SF"/>
    <property type="match status" value="1"/>
</dbReference>
<dbReference type="GO" id="GO:0016746">
    <property type="term" value="F:acyltransferase activity"/>
    <property type="evidence" value="ECO:0007669"/>
    <property type="project" value="UniProtKB-KW"/>
</dbReference>
<organism evidence="4 5">
    <name type="scientific">Paraburkholderia kururiensis</name>
    <dbReference type="NCBI Taxonomy" id="984307"/>
    <lineage>
        <taxon>Bacteria</taxon>
        <taxon>Pseudomonadati</taxon>
        <taxon>Pseudomonadota</taxon>
        <taxon>Betaproteobacteria</taxon>
        <taxon>Burkholderiales</taxon>
        <taxon>Burkholderiaceae</taxon>
        <taxon>Paraburkholderia</taxon>
    </lineage>
</organism>
<protein>
    <submittedName>
        <fullName evidence="4">GNAT family N-acetyltransferase</fullName>
        <ecNumber evidence="4">2.3.1.-</ecNumber>
    </submittedName>
</protein>
<sequence length="155" mass="16599">MSTPDYEIRRAAATDFDGIVALLDLCGLPASDLTAQSLDGFHVAVRDAGIIGVAGLEQAGDAALLRSVAVHPRLRASGLGSRLIDASMALAQTRSLRALYLIPNDDAAHAFFARRGFKHIERSRIPEAIRGLPEFTHLCPQTHPCLWKAVSASNS</sequence>
<dbReference type="InterPro" id="IPR016181">
    <property type="entry name" value="Acyl_CoA_acyltransferase"/>
</dbReference>
<evidence type="ECO:0000256" key="2">
    <source>
        <dbReference type="ARBA" id="ARBA00023315"/>
    </source>
</evidence>
<dbReference type="SUPFAM" id="SSF55729">
    <property type="entry name" value="Acyl-CoA N-acyltransferases (Nat)"/>
    <property type="match status" value="1"/>
</dbReference>
<dbReference type="PROSITE" id="PS51186">
    <property type="entry name" value="GNAT"/>
    <property type="match status" value="1"/>
</dbReference>